<evidence type="ECO:0008006" key="4">
    <source>
        <dbReference type="Google" id="ProtNLM"/>
    </source>
</evidence>
<evidence type="ECO:0000313" key="2">
    <source>
        <dbReference type="EMBL" id="UZW64660.1"/>
    </source>
</evidence>
<proteinExistence type="predicted"/>
<dbReference type="NCBIfam" id="NF045833">
    <property type="entry name" value="P80_membrane"/>
    <property type="match status" value="1"/>
</dbReference>
<dbReference type="AlphaFoldDB" id="A0AAX3F2R8"/>
<dbReference type="EMBL" id="CP107525">
    <property type="protein sequence ID" value="UZW64660.1"/>
    <property type="molecule type" value="Genomic_DNA"/>
</dbReference>
<protein>
    <recommendedName>
        <fullName evidence="4">P80-related protein</fullName>
    </recommendedName>
</protein>
<dbReference type="Proteomes" id="UP001164481">
    <property type="component" value="Chromosome"/>
</dbReference>
<reference evidence="2" key="2">
    <citation type="submission" date="2022-11" db="EMBL/GenBank/DDBJ databases">
        <title>complete genomes of mycoplasma synoviae ZX313 strain and SD2 strain.</title>
        <authorList>
            <person name="Zhong Q."/>
        </authorList>
    </citation>
    <scope>NUCLEOTIDE SEQUENCE</scope>
    <source>
        <strain evidence="2">SD2</strain>
    </source>
</reference>
<dbReference type="RefSeq" id="WP_154221492.1">
    <property type="nucleotide sequence ID" value="NZ_CP034544.1"/>
</dbReference>
<sequence length="721" mass="79887">MAKRQKTFFERLSEKNEIHENKKIKKVSNSQATRKKAAIATLSLLSAGVILAIAVPLGVTTNSVTVISPVDDSSTAFTFKGPNSSDGNQKLTVGSVTKSVQGSDAQVNEEINDITKKLVFYLYDQEYKASVEQQRVYNASLALGQSARNDIALSSLEEIKQKQTKVVEDLKRNYISVYGFQNWQKQFTETLSTDPKYSGAKDEAEAIENLTYNEIKTYAEARFKPEFVNTTRSEINKLASRDIYKVDANGNEISSNGQRQVLIKSGERVNSFYQDGSNYFLNAANNNLATAFLTKSFVSSQKDPSEILKSYFDANDLHVVTSVDLPGKLSSPVTNAITLDADAKAKFINLAKYWSVKNTNSQRQILSGSEILKQLKSATSYFPTPTEALSQSQITVNQGNYQTFLNTLTLTKGDSYGTSGLQSIESVFQNGTEQGLSSIWSKVLGSTLNASNLPQVDLSKVFDFENIRTNDPSAYSRFSTLLTAAKNATSDQDAFNKTKELNQFIESYLTNMSNAEFSSLLVRQYTNQLVKNVGGNNLVSFIYAIKDMPNAYLVVSKDKISIQQYTNFTSFDNFKEFVKNTLYSVAQGNKDIFNLPQAVSQSQNDNVILAHMLNDADFVSYLKTKENPFSKDKSNYRDEDIAKIKQENASIIAGNKSKMQIQNFTSVSNLINNSLVSQNSYNFGVKDGVARIISGFNGSTPTYLGNSESAQDLIVKVLISK</sequence>
<evidence type="ECO:0000256" key="1">
    <source>
        <dbReference type="SAM" id="Phobius"/>
    </source>
</evidence>
<organism evidence="2 3">
    <name type="scientific">Mycoplasmopsis synoviae</name>
    <name type="common">Mycoplasma synoviae</name>
    <dbReference type="NCBI Taxonomy" id="2109"/>
    <lineage>
        <taxon>Bacteria</taxon>
        <taxon>Bacillati</taxon>
        <taxon>Mycoplasmatota</taxon>
        <taxon>Mycoplasmoidales</taxon>
        <taxon>Metamycoplasmataceae</taxon>
        <taxon>Mycoplasmopsis</taxon>
    </lineage>
</organism>
<evidence type="ECO:0000313" key="3">
    <source>
        <dbReference type="Proteomes" id="UP001164481"/>
    </source>
</evidence>
<keyword evidence="1" id="KW-0812">Transmembrane</keyword>
<reference evidence="2" key="1">
    <citation type="submission" date="2022-10" db="EMBL/GenBank/DDBJ databases">
        <authorList>
            <person name="Wei X."/>
        </authorList>
    </citation>
    <scope>NUCLEOTIDE SEQUENCE</scope>
    <source>
        <strain evidence="2">SD2</strain>
    </source>
</reference>
<keyword evidence="1" id="KW-1133">Transmembrane helix</keyword>
<keyword evidence="1" id="KW-0472">Membrane</keyword>
<accession>A0AAX3F2R8</accession>
<gene>
    <name evidence="2" type="ORF">OIE46_01035</name>
</gene>
<feature type="transmembrane region" description="Helical" evidence="1">
    <location>
        <begin position="37"/>
        <end position="59"/>
    </location>
</feature>
<name>A0AAX3F2R8_MYCSY</name>